<dbReference type="Gene3D" id="3.90.79.10">
    <property type="entry name" value="Nucleoside Triphosphate Pyrophosphohydrolase"/>
    <property type="match status" value="1"/>
</dbReference>
<dbReference type="Proteomes" id="UP000054383">
    <property type="component" value="Unassembled WGS sequence"/>
</dbReference>
<dbReference type="Pfam" id="PF00293">
    <property type="entry name" value="NUDIX"/>
    <property type="match status" value="1"/>
</dbReference>
<sequence>MASAETTSALLTKCLHESLLDLHQSPYPHVANPPECKRRAAVALILRVRPNYHHWPQTPHAPAAAPDQSTSVSQQLDDFFAQDWVKHGDPEVLFIKRASRVGDRWTGHVALPGGKRDPEDADDRATATREAWEEIGLDLNTENVIPVGNLPERVVTTSFGKTPLMVLCPFIFLLTTSNSPPLKLQPTEVASTHWVSLRALLTPSLRTVELVHVSNRFAKQGGYISQLATRWMTGKMEFSALKLLPTESLYCSSEPGFLPDPNPQHSLFGKLGILPPRAASSEKSRVLLLWGLTLGVLADFLEMLPPHNAVELWKHPTFTAPDLRLLVSILTYSIRKRNAQNVKNVRRPSETATDDTTIALHLEENAAGNSDRDRDATGGHQHAIGIMLHGYYDRLRVAIAVFAAWRLLAGSVGSYYLFKWATRKPLARAHDAILDDVLFSRTNATTLYSGTGSRHDVGYVPGIEGGGSDGDRKPLDERLIKLGRTLRKLSPLLPTILINPLPTELLSPQITLHLFPSTHPHLPNVKGRVLYRAALWTVPVAWSSLPLLGNVRLQVTSERMVRANSVLGCEHAADCGDERLVVRWKTEPRGEGTNHVNRSTTTAAASSAQQSTTTQQQPQSLSRPSGDDLSTSSRSKAGVNKSLSTLLGGDAPIFSLGKEGQFDGLFIFAFDEQGRIAGHTIEHADQANGWDRTSKFVTLTDWLLGKAWGSMEPSTPSLAAQACREFNSDCDRRQTLHKNSDRHRKPIS</sequence>
<dbReference type="SUPFAM" id="SSF55811">
    <property type="entry name" value="Nudix"/>
    <property type="match status" value="1"/>
</dbReference>
<dbReference type="InterPro" id="IPR000086">
    <property type="entry name" value="NUDIX_hydrolase_dom"/>
</dbReference>
<organism evidence="3 4">
    <name type="scientific">Talaromyces islandicus</name>
    <name type="common">Penicillium islandicum</name>
    <dbReference type="NCBI Taxonomy" id="28573"/>
    <lineage>
        <taxon>Eukaryota</taxon>
        <taxon>Fungi</taxon>
        <taxon>Dikarya</taxon>
        <taxon>Ascomycota</taxon>
        <taxon>Pezizomycotina</taxon>
        <taxon>Eurotiomycetes</taxon>
        <taxon>Eurotiomycetidae</taxon>
        <taxon>Eurotiales</taxon>
        <taxon>Trichocomaceae</taxon>
        <taxon>Talaromyces</taxon>
        <taxon>Talaromyces sect. Islandici</taxon>
    </lineage>
</organism>
<feature type="compositionally biased region" description="Low complexity" evidence="1">
    <location>
        <begin position="599"/>
        <end position="622"/>
    </location>
</feature>
<evidence type="ECO:0000256" key="1">
    <source>
        <dbReference type="SAM" id="MobiDB-lite"/>
    </source>
</evidence>
<gene>
    <name evidence="3" type="ORF">PISL3812_00561</name>
</gene>
<dbReference type="InterPro" id="IPR015797">
    <property type="entry name" value="NUDIX_hydrolase-like_dom_sf"/>
</dbReference>
<dbReference type="GO" id="GO:0010945">
    <property type="term" value="F:coenzyme A diphosphatase activity"/>
    <property type="evidence" value="ECO:0007669"/>
    <property type="project" value="InterPro"/>
</dbReference>
<dbReference type="EMBL" id="CVMT01000001">
    <property type="protein sequence ID" value="CRG83210.1"/>
    <property type="molecule type" value="Genomic_DNA"/>
</dbReference>
<dbReference type="InterPro" id="IPR031342">
    <property type="entry name" value="Mug163-like"/>
</dbReference>
<dbReference type="OrthoDB" id="77989at2759"/>
<dbReference type="STRING" id="28573.A0A0U1LLK7"/>
<keyword evidence="4" id="KW-1185">Reference proteome</keyword>
<reference evidence="3 4" key="1">
    <citation type="submission" date="2015-04" db="EMBL/GenBank/DDBJ databases">
        <authorList>
            <person name="Syromyatnikov M.Y."/>
            <person name="Popov V.N."/>
        </authorList>
    </citation>
    <scope>NUCLEOTIDE SEQUENCE [LARGE SCALE GENOMIC DNA]</scope>
    <source>
        <strain evidence="3">WF-38-12</strain>
    </source>
</reference>
<dbReference type="PANTHER" id="PTHR12992">
    <property type="entry name" value="NUDIX HYDROLASE"/>
    <property type="match status" value="1"/>
</dbReference>
<proteinExistence type="predicted"/>
<feature type="region of interest" description="Disordered" evidence="1">
    <location>
        <begin position="586"/>
        <end position="636"/>
    </location>
</feature>
<name>A0A0U1LLK7_TALIS</name>
<dbReference type="PANTHER" id="PTHR12992:SF44">
    <property type="entry name" value="NUDIX HYDROLASE DOMAIN-CONTAINING PROTEIN"/>
    <property type="match status" value="1"/>
</dbReference>
<evidence type="ECO:0000313" key="3">
    <source>
        <dbReference type="EMBL" id="CRG83210.1"/>
    </source>
</evidence>
<protein>
    <recommendedName>
        <fullName evidence="2">Nudix hydrolase domain-containing protein</fullName>
    </recommendedName>
</protein>
<accession>A0A0U1LLK7</accession>
<dbReference type="AlphaFoldDB" id="A0A0U1LLK7"/>
<evidence type="ECO:0000259" key="2">
    <source>
        <dbReference type="PROSITE" id="PS51462"/>
    </source>
</evidence>
<dbReference type="CDD" id="cd03426">
    <property type="entry name" value="NUDIX_CoAse_Nudt7"/>
    <property type="match status" value="1"/>
</dbReference>
<evidence type="ECO:0000313" key="4">
    <source>
        <dbReference type="Proteomes" id="UP000054383"/>
    </source>
</evidence>
<feature type="domain" description="Nudix hydrolase" evidence="2">
    <location>
        <begin position="37"/>
        <end position="223"/>
    </location>
</feature>
<dbReference type="PROSITE" id="PS51462">
    <property type="entry name" value="NUDIX"/>
    <property type="match status" value="1"/>
</dbReference>
<dbReference type="Pfam" id="PF17119">
    <property type="entry name" value="MMU163"/>
    <property type="match status" value="1"/>
</dbReference>
<dbReference type="InterPro" id="IPR045121">
    <property type="entry name" value="CoAse"/>
</dbReference>